<accession>A0AAX3BDH4</accession>
<evidence type="ECO:0008006" key="5">
    <source>
        <dbReference type="Google" id="ProtNLM"/>
    </source>
</evidence>
<feature type="region of interest" description="Disordered" evidence="2">
    <location>
        <begin position="328"/>
        <end position="364"/>
    </location>
</feature>
<dbReference type="SMART" id="SM00028">
    <property type="entry name" value="TPR"/>
    <property type="match status" value="4"/>
</dbReference>
<protein>
    <recommendedName>
        <fullName evidence="5">Tetratricopeptide repeat protein</fullName>
    </recommendedName>
</protein>
<sequence length="1046" mass="118549">MGRFDSIEKFLGKEENFSSQQIEAGLDSMDNIPTQLSEVNPDALANVERLIQGSDVPPSSGEKGEAFSLENAVSGQSASLPEELLKELQVLDGPPPSLDELDARFSSLREIMSSLSEEEKETPGGEELPFEMEFSEEKVSQPLSEDVTLSVPSGEVDSDLADLLGQMTVEKEQPESEMTGMEGLLSSLGISDSQASEFSVPSMEKAESPFEPSLEPSFEKEISSEEVPIEMPFADKTGGGEEAFEEMPSLEGFGEIGETGPAPEPYTFPSFDEISTQPSMEEPSLVGPGEGQELSFEIPFEEETPGAAQETGAFGGADTIGFETEFPEISEGEPSSKPPSFDFDLGISEPEPSLPPSGTVGEFSSQEMLLDPEKAVKIRDRINKIKKTDVRQRIREAIVKGGLSEELLKELLLKLLLNESDANLEAFDRRYLQGVTVEPRVTPSFGQPTRRVIYTEEAIKAEQLNKQLGKVGGLSLLLLLISVALSALMWVGVIQPVLAGREYEKGLKAIEQKDYVFAEKKFQRGKEIGGFSVKWHNIYAQKYTEVKQWELARQKYEAVLQRKPLDRKTIINYAEFNKQLYPPRYDEAVSLYTRLYKRFPKDFAIVDALGQTYVEWADRTQDTFDRLERFKKANDLYGTYLMKKSKDVGAHFRLLDIAIRVTNETLIDGRYQIIEKLNKKAVNFPILTRLAGYYIDKRRLSDAGKVLQKLIPLIKIKIRESDGMYVLDESMNKFSNQKPVYDETLYQFGRLQTLRLDFVRALWALSNAVGLNPSNAKAYNLMGEIYYTTDERPEAKRLAISLFETAQRLTPSYYKPYVNLGHLYYYNDLGFKDEESALFKALGYYKVAYQLYQMGQVDKLSPDPKLFYNLSWLYYKYGNYEEALRVLSQIYVTDPLNPYYSYAIGNMYQKMGIGDLAEVNYMKAIDYFNDIVKRIKYINPDSTRHREVFTQLARAYNNLGVVYFSAARYNPKMAQEYEAKALLYFYNAKNMANKINLLYPEAEYNIKVVLNKGIRGRVAKLDETLVKQTSLHRILEELKNSMIDEL</sequence>
<dbReference type="SUPFAM" id="SSF48452">
    <property type="entry name" value="TPR-like"/>
    <property type="match status" value="2"/>
</dbReference>
<dbReference type="NCBIfam" id="NF047371">
    <property type="entry name" value="FlcA_CTERM"/>
    <property type="match status" value="1"/>
</dbReference>
<dbReference type="InterPro" id="IPR058109">
    <property type="entry name" value="FlcA_C"/>
</dbReference>
<name>A0AAX3BDH4_9SPIR</name>
<keyword evidence="4" id="KW-1185">Reference proteome</keyword>
<dbReference type="PANTHER" id="PTHR12558:SF13">
    <property type="entry name" value="CELL DIVISION CYCLE PROTEIN 27 HOMOLOG"/>
    <property type="match status" value="1"/>
</dbReference>
<dbReference type="RefSeq" id="WP_271435306.1">
    <property type="nucleotide sequence ID" value="NZ_CP073355.1"/>
</dbReference>
<reference evidence="3" key="2">
    <citation type="submission" date="2022-06" db="EMBL/GenBank/DDBJ databases">
        <title>Thermospira aquatica gen. nov., sp. nov.</title>
        <authorList>
            <person name="Ben Ali Gam Z."/>
            <person name="Labat M."/>
        </authorList>
    </citation>
    <scope>NUCLEOTIDE SEQUENCE</scope>
    <source>
        <strain evidence="3">F1F22</strain>
    </source>
</reference>
<feature type="repeat" description="TPR" evidence="1">
    <location>
        <begin position="864"/>
        <end position="897"/>
    </location>
</feature>
<evidence type="ECO:0000313" key="4">
    <source>
        <dbReference type="Proteomes" id="UP001056539"/>
    </source>
</evidence>
<gene>
    <name evidence="3" type="ORF">KDW03_11950</name>
</gene>
<dbReference type="InterPro" id="IPR019734">
    <property type="entry name" value="TPR_rpt"/>
</dbReference>
<dbReference type="PROSITE" id="PS50005">
    <property type="entry name" value="TPR"/>
    <property type="match status" value="1"/>
</dbReference>
<dbReference type="Gene3D" id="1.25.40.10">
    <property type="entry name" value="Tetratricopeptide repeat domain"/>
    <property type="match status" value="3"/>
</dbReference>
<dbReference type="PANTHER" id="PTHR12558">
    <property type="entry name" value="CELL DIVISION CYCLE 16,23,27"/>
    <property type="match status" value="1"/>
</dbReference>
<dbReference type="Proteomes" id="UP001056539">
    <property type="component" value="Chromosome"/>
</dbReference>
<evidence type="ECO:0000256" key="1">
    <source>
        <dbReference type="PROSITE-ProRule" id="PRU00339"/>
    </source>
</evidence>
<keyword evidence="1" id="KW-0802">TPR repeat</keyword>
<proteinExistence type="predicted"/>
<dbReference type="KEGG" id="taqu:KDW03_11950"/>
<organism evidence="3 4">
    <name type="scientific">Thermospira aquatica</name>
    <dbReference type="NCBI Taxonomy" id="2828656"/>
    <lineage>
        <taxon>Bacteria</taxon>
        <taxon>Pseudomonadati</taxon>
        <taxon>Spirochaetota</taxon>
        <taxon>Spirochaetia</taxon>
        <taxon>Brevinematales</taxon>
        <taxon>Thermospiraceae</taxon>
        <taxon>Thermospira</taxon>
    </lineage>
</organism>
<dbReference type="EMBL" id="CP073355">
    <property type="protein sequence ID" value="URA10173.1"/>
    <property type="molecule type" value="Genomic_DNA"/>
</dbReference>
<feature type="region of interest" description="Disordered" evidence="2">
    <location>
        <begin position="192"/>
        <end position="291"/>
    </location>
</feature>
<reference evidence="3" key="1">
    <citation type="submission" date="2021-04" db="EMBL/GenBank/DDBJ databases">
        <authorList>
            <person name="Postec A."/>
        </authorList>
    </citation>
    <scope>NUCLEOTIDE SEQUENCE</scope>
    <source>
        <strain evidence="3">F1F22</strain>
    </source>
</reference>
<dbReference type="AlphaFoldDB" id="A0AAX3BDH4"/>
<evidence type="ECO:0000256" key="2">
    <source>
        <dbReference type="SAM" id="MobiDB-lite"/>
    </source>
</evidence>
<dbReference type="InterPro" id="IPR011990">
    <property type="entry name" value="TPR-like_helical_dom_sf"/>
</dbReference>
<evidence type="ECO:0000313" key="3">
    <source>
        <dbReference type="EMBL" id="URA10173.1"/>
    </source>
</evidence>